<dbReference type="GO" id="GO:0050821">
    <property type="term" value="P:protein stabilization"/>
    <property type="evidence" value="ECO:0007669"/>
    <property type="project" value="TreeGrafter"/>
</dbReference>
<dbReference type="AlphaFoldDB" id="A0A077WDJ7"/>
<feature type="domain" description="BAG" evidence="3">
    <location>
        <begin position="166"/>
        <end position="211"/>
    </location>
</feature>
<evidence type="ECO:0000259" key="3">
    <source>
        <dbReference type="PROSITE" id="PS51035"/>
    </source>
</evidence>
<dbReference type="InterPro" id="IPR003103">
    <property type="entry name" value="BAG_domain"/>
</dbReference>
<evidence type="ECO:0000259" key="2">
    <source>
        <dbReference type="PROSITE" id="PS50053"/>
    </source>
</evidence>
<gene>
    <name evidence="4" type="ORF">LRAMOSA08269</name>
</gene>
<dbReference type="PANTHER" id="PTHR12329:SF16">
    <property type="entry name" value="BAG FAMILY MOLECULAR CHAPERONE REGULATOR 1"/>
    <property type="match status" value="1"/>
</dbReference>
<proteinExistence type="predicted"/>
<organism evidence="4">
    <name type="scientific">Lichtheimia ramosa</name>
    <dbReference type="NCBI Taxonomy" id="688394"/>
    <lineage>
        <taxon>Eukaryota</taxon>
        <taxon>Fungi</taxon>
        <taxon>Fungi incertae sedis</taxon>
        <taxon>Mucoromycota</taxon>
        <taxon>Mucoromycotina</taxon>
        <taxon>Mucoromycetes</taxon>
        <taxon>Mucorales</taxon>
        <taxon>Lichtheimiaceae</taxon>
        <taxon>Lichtheimia</taxon>
    </lineage>
</organism>
<dbReference type="InterPro" id="IPR036533">
    <property type="entry name" value="BAG_dom_sf"/>
</dbReference>
<evidence type="ECO:0000256" key="1">
    <source>
        <dbReference type="ARBA" id="ARBA00023186"/>
    </source>
</evidence>
<dbReference type="GO" id="GO:0000774">
    <property type="term" value="F:adenyl-nucleotide exchange factor activity"/>
    <property type="evidence" value="ECO:0007669"/>
    <property type="project" value="TreeGrafter"/>
</dbReference>
<dbReference type="GO" id="GO:0016020">
    <property type="term" value="C:membrane"/>
    <property type="evidence" value="ECO:0007669"/>
    <property type="project" value="TreeGrafter"/>
</dbReference>
<dbReference type="PROSITE" id="PS51035">
    <property type="entry name" value="BAG"/>
    <property type="match status" value="1"/>
</dbReference>
<evidence type="ECO:0000313" key="4">
    <source>
        <dbReference type="EMBL" id="CDS05741.1"/>
    </source>
</evidence>
<evidence type="ECO:0008006" key="5">
    <source>
        <dbReference type="Google" id="ProtNLM"/>
    </source>
</evidence>
<dbReference type="SUPFAM" id="SSF63491">
    <property type="entry name" value="BAG domain"/>
    <property type="match status" value="1"/>
</dbReference>
<reference evidence="4" key="1">
    <citation type="journal article" date="2014" name="Genome Announc.">
        <title>De novo whole-genome sequence and genome annotation of Lichtheimia ramosa.</title>
        <authorList>
            <person name="Linde J."/>
            <person name="Schwartze V."/>
            <person name="Binder U."/>
            <person name="Lass-Florl C."/>
            <person name="Voigt K."/>
            <person name="Horn F."/>
        </authorList>
    </citation>
    <scope>NUCLEOTIDE SEQUENCE</scope>
    <source>
        <strain evidence="4">JMRC FSU:6197</strain>
    </source>
</reference>
<dbReference type="EMBL" id="LK023317">
    <property type="protein sequence ID" value="CDS05741.1"/>
    <property type="molecule type" value="Genomic_DNA"/>
</dbReference>
<dbReference type="InterPro" id="IPR000626">
    <property type="entry name" value="Ubiquitin-like_dom"/>
</dbReference>
<dbReference type="Gene3D" id="3.10.20.90">
    <property type="entry name" value="Phosphatidylinositol 3-kinase Catalytic Subunit, Chain A, domain 1"/>
    <property type="match status" value="1"/>
</dbReference>
<dbReference type="GO" id="GO:0005634">
    <property type="term" value="C:nucleus"/>
    <property type="evidence" value="ECO:0007669"/>
    <property type="project" value="TreeGrafter"/>
</dbReference>
<dbReference type="Pfam" id="PF00240">
    <property type="entry name" value="ubiquitin"/>
    <property type="match status" value="1"/>
</dbReference>
<dbReference type="Gene3D" id="1.20.58.120">
    <property type="entry name" value="BAG domain"/>
    <property type="match status" value="1"/>
</dbReference>
<sequence length="222" mass="24602">MATLASFFGWRKPSKKELQNTVTLSWGKQRFDVSFKRQNLDLVTLKEFKLQCKELTGVPVANMKLTVSGANLKDDTASLASCGIQGGSTVILTGEKVNKQAAQQATASGNPEEYALMQRIFKVLDPIKTTMDTDIKAFNTLVQEKKSQESLSAADKKILYEKGVFLSEKLMQALITLDGVECSPDFQTARQHRREGVRLLQAFLERVDAARAEAKPLINSQS</sequence>
<feature type="domain" description="Ubiquitin-like" evidence="2">
    <location>
        <begin position="44"/>
        <end position="99"/>
    </location>
</feature>
<dbReference type="PROSITE" id="PS50053">
    <property type="entry name" value="UBIQUITIN_2"/>
    <property type="match status" value="1"/>
</dbReference>
<dbReference type="InterPro" id="IPR029071">
    <property type="entry name" value="Ubiquitin-like_domsf"/>
</dbReference>
<dbReference type="SUPFAM" id="SSF54236">
    <property type="entry name" value="Ubiquitin-like"/>
    <property type="match status" value="1"/>
</dbReference>
<dbReference type="InterPro" id="IPR039773">
    <property type="entry name" value="BAG_chaperone_regulator"/>
</dbReference>
<keyword evidence="1" id="KW-0143">Chaperone</keyword>
<name>A0A077WDJ7_9FUNG</name>
<dbReference type="Pfam" id="PF02179">
    <property type="entry name" value="BAG"/>
    <property type="match status" value="1"/>
</dbReference>
<dbReference type="OrthoDB" id="417450at2759"/>
<dbReference type="SMART" id="SM00213">
    <property type="entry name" value="UBQ"/>
    <property type="match status" value="1"/>
</dbReference>
<dbReference type="GO" id="GO:0051087">
    <property type="term" value="F:protein-folding chaperone binding"/>
    <property type="evidence" value="ECO:0007669"/>
    <property type="project" value="InterPro"/>
</dbReference>
<protein>
    <recommendedName>
        <fullName evidence="5">BAG domain-containing protein</fullName>
    </recommendedName>
</protein>
<accession>A0A077WDJ7</accession>
<dbReference type="PANTHER" id="PTHR12329">
    <property type="entry name" value="BCL2-ASSOCIATED ATHANOGENE"/>
    <property type="match status" value="1"/>
</dbReference>
<dbReference type="GO" id="GO:0005829">
    <property type="term" value="C:cytosol"/>
    <property type="evidence" value="ECO:0007669"/>
    <property type="project" value="TreeGrafter"/>
</dbReference>